<dbReference type="GO" id="GO:0008270">
    <property type="term" value="F:zinc ion binding"/>
    <property type="evidence" value="ECO:0007669"/>
    <property type="project" value="UniProtKB-KW"/>
</dbReference>
<dbReference type="eggNOG" id="ENOG502QV7S">
    <property type="taxonomic scope" value="Eukaryota"/>
</dbReference>
<evidence type="ECO:0000256" key="2">
    <source>
        <dbReference type="ARBA" id="ARBA00022723"/>
    </source>
</evidence>
<dbReference type="Pfam" id="PF00628">
    <property type="entry name" value="PHD"/>
    <property type="match status" value="1"/>
</dbReference>
<dbReference type="CDD" id="cd04301">
    <property type="entry name" value="NAT_SF"/>
    <property type="match status" value="1"/>
</dbReference>
<dbReference type="Proteomes" id="UP000017836">
    <property type="component" value="Unassembled WGS sequence"/>
</dbReference>
<dbReference type="InterPro" id="IPR013083">
    <property type="entry name" value="Znf_RING/FYVE/PHD"/>
</dbReference>
<evidence type="ECO:0000256" key="1">
    <source>
        <dbReference type="ARBA" id="ARBA00004123"/>
    </source>
</evidence>
<dbReference type="InterPro" id="IPR011011">
    <property type="entry name" value="Znf_FYVE_PHD"/>
</dbReference>
<feature type="region of interest" description="Disordered" evidence="7">
    <location>
        <begin position="1"/>
        <end position="83"/>
    </location>
</feature>
<dbReference type="SMART" id="SM00249">
    <property type="entry name" value="PHD"/>
    <property type="match status" value="1"/>
</dbReference>
<feature type="region of interest" description="Disordered" evidence="7">
    <location>
        <begin position="606"/>
        <end position="628"/>
    </location>
</feature>
<dbReference type="CDD" id="cd15532">
    <property type="entry name" value="PHD2_CHD_II"/>
    <property type="match status" value="1"/>
</dbReference>
<feature type="domain" description="PHD-type" evidence="8">
    <location>
        <begin position="900"/>
        <end position="945"/>
    </location>
</feature>
<feature type="compositionally biased region" description="Basic and acidic residues" evidence="7">
    <location>
        <begin position="66"/>
        <end position="83"/>
    </location>
</feature>
<dbReference type="InterPro" id="IPR000182">
    <property type="entry name" value="GNAT_dom"/>
</dbReference>
<name>W1NDU2_AMBTC</name>
<sequence>MEDCVRDREVSDRGGDARRSFPMASSRIAKNEFKPKVSVGRGGSKSMVFESKKEKKRRRLILNDSDSDHDLSSPEKIDASDDHKADFVNNKRIKVSSRISASREMEERSGIGVLGVPDRQQMVGIGNREVDQRAKLLSNKHVNRDARAFPKKHGDIRAFLHRGTDSPGHEKIQNPKRKEDNFFVAEKKSRMEIDNGVRIERNNVISEMENSKESLSVVSEGLGNCREGTTKGESIEPSDQNGHKCVKSIRVKFVSGKTKTYSSPLCDPKDNHSSTSINVKDNPIFSGKSPTLLSERPYDLKVKIHSSPFKPELKQGDVCVNLVKSVAQTEKNIRGNVNPFSVKERESGPFERDQKGNQKIGKRDTIPLLVKREQGSSPLEMDQQSNQKFKKGDVVPISIKKEQQSGRFQREVKINQKMGERHAVPLAIKKEQGSCPYERQQKIDQKIGKRGAVPFSVKKDRESALGERVQKTNQRIGEKHVFPPSVEMEGECGPVERKQKSDQKLGKREQKQALRDRIIGMLLSAGWKVELRPRSSRKYEDPVYVSPTGSVYWSIPNAYYALMNRLNGENGSIDMKSPTSPNDMKSPGCGSSMSGAVHIEELSILKRKTNKTRKRLRRRDDGEQATGSKVLSNIVHSMKAKGGKSGRVAKGGAKNKNQVNFAKDKAMAGGVKENGFLGLNSKGVHKNQTSGKFQFLKPGQSLSKGIKDGKIHNMDFRRLGEGNISKQKSNKMLGSHKLSKTMSFPKLHSSLGSHLMQGQKKKNSRGCALMVRNPKKGANLNPEEVFVPYKGKRTIVSWLVDSGVVLQDQKVQYWNKRHTKVLLNGWITRDGILCGCCDKILTVSQFEVHAGSKPRTPFQNTYLGSGKSLLQCQLEAWDTQSEHERREVHIVKVDESDTNDDTCGICGDGGDLLCCDGCPSTYHQCCLAIKALPSGDWHCPNCLCRFCGANGGEGNQLLSCGQCEMKLHHECAQERIATSSCFDGPLNSFCSQDCMQLYGCLCDLLGVPNDLGGGFSWTLLQRCGGEREPLSGLGVAHRTECNSKIAIASSIMDECFYPIIDQRSSINMIHNILYNCGSNFNRLNYSGFYTIVLEKAEEIISAASIRIHGTKLAEMPLIGTRHIYRRQGMCRRLVNVVESVLRSLNVEKLIIPAISELLHTWREGFGFKPLEESHRKELRTMNMMVFPGTDLLQKQLLKHGPGNGKSTDTTATEFKYNQQDMSEIVNKSQDASSAESELHPSTPGGALDGFEVISRSLEFAPICSIIHTYCDSIESDVVDMNHKVSDQSIERNVVQLNLKDSVEAKDASVESHSISQVTNSSIGADAVGLSHKDSDSSSEAGVVELNHKDFDSFSGTGVAELNCEDSHGARAIGSHASEVINGSASVDDVTVAELACDQNNTSEVEMKSRDVSSTVSILHESAEATAT</sequence>
<evidence type="ECO:0000313" key="10">
    <source>
        <dbReference type="EMBL" id="ERM93519.1"/>
    </source>
</evidence>
<evidence type="ECO:0000256" key="6">
    <source>
        <dbReference type="PROSITE-ProRule" id="PRU00146"/>
    </source>
</evidence>
<dbReference type="GO" id="GO:0016747">
    <property type="term" value="F:acyltransferase activity, transferring groups other than amino-acyl groups"/>
    <property type="evidence" value="ECO:0007669"/>
    <property type="project" value="InterPro"/>
</dbReference>
<feature type="region of interest" description="Disordered" evidence="7">
    <location>
        <begin position="1225"/>
        <end position="1245"/>
    </location>
</feature>
<dbReference type="PROSITE" id="PS50016">
    <property type="entry name" value="ZF_PHD_2"/>
    <property type="match status" value="1"/>
</dbReference>
<evidence type="ECO:0000259" key="8">
    <source>
        <dbReference type="PROSITE" id="PS50016"/>
    </source>
</evidence>
<dbReference type="Pfam" id="PF23209">
    <property type="entry name" value="IDM1_C"/>
    <property type="match status" value="1"/>
</dbReference>
<feature type="region of interest" description="Disordered" evidence="7">
    <location>
        <begin position="260"/>
        <end position="282"/>
    </location>
</feature>
<dbReference type="Pfam" id="PF22970">
    <property type="entry name" value="DUF7028"/>
    <property type="match status" value="1"/>
</dbReference>
<evidence type="ECO:0000259" key="9">
    <source>
        <dbReference type="PROSITE" id="PS51186"/>
    </source>
</evidence>
<comment type="subcellular location">
    <subcellularLocation>
        <location evidence="1">Nucleus</location>
    </subcellularLocation>
</comment>
<keyword evidence="2" id="KW-0479">Metal-binding</keyword>
<evidence type="ECO:0000256" key="5">
    <source>
        <dbReference type="ARBA" id="ARBA00023242"/>
    </source>
</evidence>
<dbReference type="PROSITE" id="PS51186">
    <property type="entry name" value="GNAT"/>
    <property type="match status" value="1"/>
</dbReference>
<dbReference type="Pfam" id="PF16135">
    <property type="entry name" value="TDBD"/>
    <property type="match status" value="1"/>
</dbReference>
<accession>W1NDU2</accession>
<keyword evidence="11" id="KW-1185">Reference proteome</keyword>
<evidence type="ECO:0000313" key="11">
    <source>
        <dbReference type="Proteomes" id="UP000017836"/>
    </source>
</evidence>
<dbReference type="InterPro" id="IPR019787">
    <property type="entry name" value="Znf_PHD-finger"/>
</dbReference>
<feature type="region of interest" description="Disordered" evidence="7">
    <location>
        <begin position="484"/>
        <end position="511"/>
    </location>
</feature>
<keyword evidence="4" id="KW-0862">Zinc</keyword>
<dbReference type="SUPFAM" id="SSF57903">
    <property type="entry name" value="FYVE/PHD zinc finger"/>
    <property type="match status" value="1"/>
</dbReference>
<dbReference type="PANTHER" id="PTHR46508">
    <property type="entry name" value="PHD FINGER FAMILY PROTEIN"/>
    <property type="match status" value="1"/>
</dbReference>
<dbReference type="InterPro" id="IPR056511">
    <property type="entry name" value="IDM1_C"/>
</dbReference>
<organism evidence="10 11">
    <name type="scientific">Amborella trichopoda</name>
    <dbReference type="NCBI Taxonomy" id="13333"/>
    <lineage>
        <taxon>Eukaryota</taxon>
        <taxon>Viridiplantae</taxon>
        <taxon>Streptophyta</taxon>
        <taxon>Embryophyta</taxon>
        <taxon>Tracheophyta</taxon>
        <taxon>Spermatophyta</taxon>
        <taxon>Magnoliopsida</taxon>
        <taxon>Amborellales</taxon>
        <taxon>Amborellaceae</taxon>
        <taxon>Amborella</taxon>
    </lineage>
</organism>
<dbReference type="Gene3D" id="3.30.40.10">
    <property type="entry name" value="Zinc/RING finger domain, C3HC4 (zinc finger)"/>
    <property type="match status" value="1"/>
</dbReference>
<dbReference type="GO" id="GO:0005634">
    <property type="term" value="C:nucleus"/>
    <property type="evidence" value="ECO:0007669"/>
    <property type="project" value="UniProtKB-SubCell"/>
</dbReference>
<gene>
    <name evidence="10" type="ORF">AMTR_s00004p00050160</name>
</gene>
<dbReference type="Gramene" id="ERM93519">
    <property type="protein sequence ID" value="ERM93519"/>
    <property type="gene ID" value="AMTR_s00004p00050160"/>
</dbReference>
<dbReference type="SUPFAM" id="SSF55729">
    <property type="entry name" value="Acyl-CoA N-acyltransferases (Nat)"/>
    <property type="match status" value="1"/>
</dbReference>
<evidence type="ECO:0000256" key="4">
    <source>
        <dbReference type="ARBA" id="ARBA00022833"/>
    </source>
</evidence>
<dbReference type="InterPro" id="IPR001965">
    <property type="entry name" value="Znf_PHD"/>
</dbReference>
<evidence type="ECO:0000256" key="7">
    <source>
        <dbReference type="SAM" id="MobiDB-lite"/>
    </source>
</evidence>
<evidence type="ECO:0000256" key="3">
    <source>
        <dbReference type="ARBA" id="ARBA00022771"/>
    </source>
</evidence>
<keyword evidence="5" id="KW-0539">Nucleus</keyword>
<dbReference type="InterPro" id="IPR032308">
    <property type="entry name" value="TDBD"/>
</dbReference>
<dbReference type="EMBL" id="KI397628">
    <property type="protein sequence ID" value="ERM93519.1"/>
    <property type="molecule type" value="Genomic_DNA"/>
</dbReference>
<reference evidence="11" key="1">
    <citation type="journal article" date="2013" name="Science">
        <title>The Amborella genome and the evolution of flowering plants.</title>
        <authorList>
            <consortium name="Amborella Genome Project"/>
        </authorList>
    </citation>
    <scope>NUCLEOTIDE SEQUENCE [LARGE SCALE GENOMIC DNA]</scope>
</reference>
<feature type="domain" description="N-acetyltransferase" evidence="9">
    <location>
        <begin position="1035"/>
        <end position="1189"/>
    </location>
</feature>
<dbReference type="OrthoDB" id="429143at2759"/>
<feature type="compositionally biased region" description="Polar residues" evidence="7">
    <location>
        <begin position="1225"/>
        <end position="1235"/>
    </location>
</feature>
<feature type="compositionally biased region" description="Basic and acidic residues" evidence="7">
    <location>
        <begin position="1"/>
        <end position="19"/>
    </location>
</feature>
<protein>
    <recommendedName>
        <fullName evidence="12">PHD-type domain-containing protein</fullName>
    </recommendedName>
</protein>
<dbReference type="InterPro" id="IPR054292">
    <property type="entry name" value="DUF7028"/>
</dbReference>
<evidence type="ECO:0008006" key="12">
    <source>
        <dbReference type="Google" id="ProtNLM"/>
    </source>
</evidence>
<dbReference type="HOGENOM" id="CLU_252733_0_0_1"/>
<feature type="compositionally biased region" description="Basic residues" evidence="7">
    <location>
        <begin position="606"/>
        <end position="617"/>
    </location>
</feature>
<keyword evidence="3 6" id="KW-0863">Zinc-finger</keyword>
<dbReference type="PANTHER" id="PTHR46508:SF3">
    <property type="entry name" value="ACYL-COA N-ACYLTRANSFERASE WITH RING_FYVE_PHD-TYPE ZINC FINGER PROTEIN"/>
    <property type="match status" value="1"/>
</dbReference>
<dbReference type="STRING" id="13333.W1NDU2"/>
<feature type="compositionally biased region" description="Basic and acidic residues" evidence="7">
    <location>
        <begin position="494"/>
        <end position="511"/>
    </location>
</feature>
<dbReference type="InterPro" id="IPR016181">
    <property type="entry name" value="Acyl_CoA_acyltransferase"/>
</dbReference>
<proteinExistence type="predicted"/>